<dbReference type="InterPro" id="IPR036291">
    <property type="entry name" value="NAD(P)-bd_dom_sf"/>
</dbReference>
<dbReference type="EMBL" id="NCSJ02000473">
    <property type="protein sequence ID" value="RFU24286.1"/>
    <property type="molecule type" value="Genomic_DNA"/>
</dbReference>
<feature type="non-terminal residue" evidence="2">
    <location>
        <position position="1"/>
    </location>
</feature>
<sequence>MSNTKVLLTGATGYVGGSILNVVIHTASGYHTRCAKALIFGLARRKEKTGKEVHYIHTTGTSNTANSPYLDLYPEKPSGIFSDKDPARFFSTLKVLDSVVPYPQRTTDLAVLQTGLDTGVKTYIIMSPDIYGKGTGDFNTMTIQVPSLIRSSLKLGYVWMISNGTGIWNHVHIKDLVQLYEIILEKLLAQHHLPSGEEGIYFSENGEHTWAEVAEGIAKAGFELGVLTTKEVRSVTLMEATKLLGWGNEQWTESGFASIARTLSERSHSLGWKPLWSKDDFISHYYAEWEEVLKGSRV</sequence>
<organism evidence="2 3">
    <name type="scientific">Scytalidium lignicola</name>
    <name type="common">Hyphomycete</name>
    <dbReference type="NCBI Taxonomy" id="5539"/>
    <lineage>
        <taxon>Eukaryota</taxon>
        <taxon>Fungi</taxon>
        <taxon>Dikarya</taxon>
        <taxon>Ascomycota</taxon>
        <taxon>Pezizomycotina</taxon>
        <taxon>Leotiomycetes</taxon>
        <taxon>Leotiomycetes incertae sedis</taxon>
        <taxon>Scytalidium</taxon>
    </lineage>
</organism>
<dbReference type="Gene3D" id="3.40.50.720">
    <property type="entry name" value="NAD(P)-binding Rossmann-like Domain"/>
    <property type="match status" value="1"/>
</dbReference>
<dbReference type="InterPro" id="IPR051783">
    <property type="entry name" value="NAD(P)-dependent_oxidoreduct"/>
</dbReference>
<keyword evidence="3" id="KW-1185">Reference proteome</keyword>
<reference evidence="2 3" key="1">
    <citation type="submission" date="2018-05" db="EMBL/GenBank/DDBJ databases">
        <title>Draft genome sequence of Scytalidium lignicola DSM 105466, a ubiquitous saprotrophic fungus.</title>
        <authorList>
            <person name="Buettner E."/>
            <person name="Gebauer A.M."/>
            <person name="Hofrichter M."/>
            <person name="Liers C."/>
            <person name="Kellner H."/>
        </authorList>
    </citation>
    <scope>NUCLEOTIDE SEQUENCE [LARGE SCALE GENOMIC DNA]</scope>
    <source>
        <strain evidence="2 3">DSM 105466</strain>
    </source>
</reference>
<feature type="domain" description="NAD-dependent epimerase/dehydratase" evidence="1">
    <location>
        <begin position="105"/>
        <end position="186"/>
    </location>
</feature>
<dbReference type="PANTHER" id="PTHR48079">
    <property type="entry name" value="PROTEIN YEEZ"/>
    <property type="match status" value="1"/>
</dbReference>
<dbReference type="GO" id="GO:0005737">
    <property type="term" value="C:cytoplasm"/>
    <property type="evidence" value="ECO:0007669"/>
    <property type="project" value="TreeGrafter"/>
</dbReference>
<protein>
    <recommendedName>
        <fullName evidence="1">NAD-dependent epimerase/dehydratase domain-containing protein</fullName>
    </recommendedName>
</protein>
<feature type="non-terminal residue" evidence="2">
    <location>
        <position position="298"/>
    </location>
</feature>
<dbReference type="OMA" id="EHSHREF"/>
<dbReference type="Proteomes" id="UP000258309">
    <property type="component" value="Unassembled WGS sequence"/>
</dbReference>
<evidence type="ECO:0000259" key="1">
    <source>
        <dbReference type="Pfam" id="PF01370"/>
    </source>
</evidence>
<dbReference type="OrthoDB" id="10262413at2759"/>
<proteinExistence type="predicted"/>
<evidence type="ECO:0000313" key="2">
    <source>
        <dbReference type="EMBL" id="RFU24286.1"/>
    </source>
</evidence>
<accession>A0A3E2GT71</accession>
<name>A0A3E2GT71_SCYLI</name>
<dbReference type="PANTHER" id="PTHR48079:SF6">
    <property type="entry name" value="NAD(P)-BINDING DOMAIN-CONTAINING PROTEIN-RELATED"/>
    <property type="match status" value="1"/>
</dbReference>
<evidence type="ECO:0000313" key="3">
    <source>
        <dbReference type="Proteomes" id="UP000258309"/>
    </source>
</evidence>
<dbReference type="AlphaFoldDB" id="A0A3E2GT71"/>
<gene>
    <name evidence="2" type="ORF">B7463_g12052</name>
</gene>
<comment type="caution">
    <text evidence="2">The sequence shown here is derived from an EMBL/GenBank/DDBJ whole genome shotgun (WGS) entry which is preliminary data.</text>
</comment>
<dbReference type="STRING" id="5539.A0A3E2GT71"/>
<dbReference type="InterPro" id="IPR001509">
    <property type="entry name" value="Epimerase_deHydtase"/>
</dbReference>
<dbReference type="Pfam" id="PF01370">
    <property type="entry name" value="Epimerase"/>
    <property type="match status" value="1"/>
</dbReference>
<dbReference type="GO" id="GO:0004029">
    <property type="term" value="F:aldehyde dehydrogenase (NAD+) activity"/>
    <property type="evidence" value="ECO:0007669"/>
    <property type="project" value="TreeGrafter"/>
</dbReference>
<dbReference type="SUPFAM" id="SSF51735">
    <property type="entry name" value="NAD(P)-binding Rossmann-fold domains"/>
    <property type="match status" value="1"/>
</dbReference>